<dbReference type="WBParaSite" id="nRc.2.0.1.t13026-RA">
    <property type="protein sequence ID" value="nRc.2.0.1.t13026-RA"/>
    <property type="gene ID" value="nRc.2.0.1.g13026"/>
</dbReference>
<protein>
    <submittedName>
        <fullName evidence="2">Uncharacterized protein</fullName>
    </submittedName>
</protein>
<name>A0A915IFR1_ROMCU</name>
<keyword evidence="1" id="KW-1185">Reference proteome</keyword>
<sequence length="62" mass="7450">MIEKPTEQWITRYSMCRIEECMQKDIKLLRLYTFITHLVQCLILPTTREQCLLGTNFLISEI</sequence>
<dbReference type="Proteomes" id="UP000887565">
    <property type="component" value="Unplaced"/>
</dbReference>
<proteinExistence type="predicted"/>
<organism evidence="1 2">
    <name type="scientific">Romanomermis culicivorax</name>
    <name type="common">Nematode worm</name>
    <dbReference type="NCBI Taxonomy" id="13658"/>
    <lineage>
        <taxon>Eukaryota</taxon>
        <taxon>Metazoa</taxon>
        <taxon>Ecdysozoa</taxon>
        <taxon>Nematoda</taxon>
        <taxon>Enoplea</taxon>
        <taxon>Dorylaimia</taxon>
        <taxon>Mermithida</taxon>
        <taxon>Mermithoidea</taxon>
        <taxon>Mermithidae</taxon>
        <taxon>Romanomermis</taxon>
    </lineage>
</organism>
<evidence type="ECO:0000313" key="2">
    <source>
        <dbReference type="WBParaSite" id="nRc.2.0.1.t13026-RA"/>
    </source>
</evidence>
<reference evidence="2" key="1">
    <citation type="submission" date="2022-11" db="UniProtKB">
        <authorList>
            <consortium name="WormBaseParasite"/>
        </authorList>
    </citation>
    <scope>IDENTIFICATION</scope>
</reference>
<evidence type="ECO:0000313" key="1">
    <source>
        <dbReference type="Proteomes" id="UP000887565"/>
    </source>
</evidence>
<dbReference type="AlphaFoldDB" id="A0A915IFR1"/>
<accession>A0A915IFR1</accession>